<accession>F8FRU6</accession>
<reference evidence="3" key="1">
    <citation type="submission" date="2011-06" db="EMBL/GenBank/DDBJ databases">
        <title>Complete genome sequence of Paenibacillus mucilaginosus KNP414.</title>
        <authorList>
            <person name="Wang J."/>
            <person name="Hu S."/>
            <person name="Hu X."/>
            <person name="Zhang B."/>
            <person name="Dong D."/>
            <person name="Zhang S."/>
            <person name="Zhao K."/>
            <person name="Wu D."/>
        </authorList>
    </citation>
    <scope>NUCLEOTIDE SEQUENCE [LARGE SCALE GENOMIC DNA]</scope>
    <source>
        <strain evidence="3">KNP414</strain>
    </source>
</reference>
<name>F8FRU6_PAEMK</name>
<organism evidence="2 3">
    <name type="scientific">Paenibacillus mucilaginosus (strain KNP414)</name>
    <dbReference type="NCBI Taxonomy" id="1036673"/>
    <lineage>
        <taxon>Bacteria</taxon>
        <taxon>Bacillati</taxon>
        <taxon>Bacillota</taxon>
        <taxon>Bacilli</taxon>
        <taxon>Bacillales</taxon>
        <taxon>Paenibacillaceae</taxon>
        <taxon>Paenibacillus</taxon>
    </lineage>
</organism>
<dbReference type="AlphaFoldDB" id="F8FRU6"/>
<evidence type="ECO:0000313" key="3">
    <source>
        <dbReference type="Proteomes" id="UP000006620"/>
    </source>
</evidence>
<evidence type="ECO:0000313" key="2">
    <source>
        <dbReference type="EMBL" id="AEI40653.1"/>
    </source>
</evidence>
<dbReference type="EMBL" id="CP002869">
    <property type="protein sequence ID" value="AEI40653.1"/>
    <property type="molecule type" value="Genomic_DNA"/>
</dbReference>
<proteinExistence type="predicted"/>
<dbReference type="Proteomes" id="UP000006620">
    <property type="component" value="Chromosome"/>
</dbReference>
<feature type="region of interest" description="Disordered" evidence="1">
    <location>
        <begin position="14"/>
        <end position="35"/>
    </location>
</feature>
<evidence type="ECO:0000256" key="1">
    <source>
        <dbReference type="SAM" id="MobiDB-lite"/>
    </source>
</evidence>
<sequence length="49" mass="5799">MPTSEQIFIFLIKDPSGQKHDDHQQMHGDEHKPGAKRRIHVNFNLRCPY</sequence>
<reference evidence="2 3" key="2">
    <citation type="journal article" date="2013" name="Genome Announc.">
        <title>Genome Sequence of Growth-Improving Paenibacillus mucilaginosus Strain KNP414.</title>
        <authorList>
            <person name="Lu J.J."/>
            <person name="Wang J.F."/>
            <person name="Hu X.F."/>
        </authorList>
    </citation>
    <scope>NUCLEOTIDE SEQUENCE [LARGE SCALE GENOMIC DNA]</scope>
    <source>
        <strain evidence="2 3">KNP414</strain>
    </source>
</reference>
<protein>
    <submittedName>
        <fullName evidence="2">Uncharacterized protein</fullName>
    </submittedName>
</protein>
<feature type="compositionally biased region" description="Basic and acidic residues" evidence="1">
    <location>
        <begin position="16"/>
        <end position="33"/>
    </location>
</feature>
<dbReference type="HOGENOM" id="CLU_3138564_0_0_9"/>
<gene>
    <name evidence="2" type="ordered locus">KNP414_02092</name>
</gene>
<dbReference type="KEGG" id="pms:KNP414_02092"/>